<dbReference type="SUPFAM" id="SSF53167">
    <property type="entry name" value="Purine and uridine phosphorylases"/>
    <property type="match status" value="1"/>
</dbReference>
<dbReference type="InterPro" id="IPR056884">
    <property type="entry name" value="NPHP3-like_N"/>
</dbReference>
<gene>
    <name evidence="4" type="ORF">LX32DRAFT_669502</name>
</gene>
<dbReference type="EMBL" id="MU842810">
    <property type="protein sequence ID" value="KAK2035129.1"/>
    <property type="molecule type" value="Genomic_DNA"/>
</dbReference>
<dbReference type="GO" id="GO:0003824">
    <property type="term" value="F:catalytic activity"/>
    <property type="evidence" value="ECO:0007669"/>
    <property type="project" value="InterPro"/>
</dbReference>
<dbReference type="InterPro" id="IPR035994">
    <property type="entry name" value="Nucleoside_phosphorylase_sf"/>
</dbReference>
<reference evidence="4" key="1">
    <citation type="submission" date="2021-06" db="EMBL/GenBank/DDBJ databases">
        <title>Comparative genomics, transcriptomics and evolutionary studies reveal genomic signatures of adaptation to plant cell wall in hemibiotrophic fungi.</title>
        <authorList>
            <consortium name="DOE Joint Genome Institute"/>
            <person name="Baroncelli R."/>
            <person name="Diaz J.F."/>
            <person name="Benocci T."/>
            <person name="Peng M."/>
            <person name="Battaglia E."/>
            <person name="Haridas S."/>
            <person name="Andreopoulos W."/>
            <person name="Labutti K."/>
            <person name="Pangilinan J."/>
            <person name="Floch G.L."/>
            <person name="Makela M.R."/>
            <person name="Henrissat B."/>
            <person name="Grigoriev I.V."/>
            <person name="Crouch J.A."/>
            <person name="De Vries R.P."/>
            <person name="Sukno S.A."/>
            <person name="Thon M.R."/>
        </authorList>
    </citation>
    <scope>NUCLEOTIDE SEQUENCE</scope>
    <source>
        <strain evidence="4">MAFF235873</strain>
    </source>
</reference>
<proteinExistence type="predicted"/>
<dbReference type="Gene3D" id="3.40.50.300">
    <property type="entry name" value="P-loop containing nucleotide triphosphate hydrolases"/>
    <property type="match status" value="1"/>
</dbReference>
<feature type="region of interest" description="Disordered" evidence="2">
    <location>
        <begin position="1"/>
        <end position="25"/>
    </location>
</feature>
<dbReference type="PANTHER" id="PTHR46082">
    <property type="entry name" value="ATP/GTP-BINDING PROTEIN-RELATED"/>
    <property type="match status" value="1"/>
</dbReference>
<evidence type="ECO:0000256" key="2">
    <source>
        <dbReference type="SAM" id="MobiDB-lite"/>
    </source>
</evidence>
<keyword evidence="1" id="KW-0677">Repeat</keyword>
<feature type="region of interest" description="Disordered" evidence="2">
    <location>
        <begin position="360"/>
        <end position="386"/>
    </location>
</feature>
<dbReference type="Pfam" id="PF24883">
    <property type="entry name" value="NPHP3_N"/>
    <property type="match status" value="1"/>
</dbReference>
<dbReference type="Gene3D" id="3.40.50.1580">
    <property type="entry name" value="Nucleoside phosphorylase domain"/>
    <property type="match status" value="1"/>
</dbReference>
<protein>
    <submittedName>
        <fullName evidence="4">Purine and uridine phosphorylase</fullName>
    </submittedName>
</protein>
<evidence type="ECO:0000313" key="5">
    <source>
        <dbReference type="Proteomes" id="UP001232148"/>
    </source>
</evidence>
<dbReference type="AlphaFoldDB" id="A0AAD9M6G3"/>
<comment type="caution">
    <text evidence="4">The sequence shown here is derived from an EMBL/GenBank/DDBJ whole genome shotgun (WGS) entry which is preliminary data.</text>
</comment>
<sequence length="799" mass="89598">MPTESAPNNAQGKMAWDSTKENQDRTATLAGQPRSMAFELNEPDTSEQHTIIELSNEDYTVGWVCALPSEMAAAKAMLEVVHKPLSMNPNDTNQYVFGSIDHHNIVIVCLSPEQYGTTRAAILANKMRWNFPSICIRLAVGIGGGVPSKGDMRLGDVVVSSDTVYFPHATKGDFGTIENTRQFYTNRPEGKLPENILRAVAKLRADHEAQSSSVPLIHSEMIRRNPTMSAYTYPGVEQDRLYAATYDHVGETCETCDAAELVYRNARPDNNPRIHYGTIASANDTMKHGPTRDLLASRGYDDIYCFERDANDFIDHFPCLVIRGICDYSDSHKTKQWQEYAASTAAAYARELLSVIPPVQSAQESPSIPRTPGPKFPNLDGPEATPQMMRRRGLMSSLEPRQSDSRNERIKDAHSQTCHWLLGHSDYMCWLDPSRMADHHGLLWISGKPGTGKSTIMKYAWSRATGNATPESAVISFFLDARDYDPKQTIEKMYKSLLLQLLKSFPMLQVVLDDPVVEFYTPSDPDLSKVPLLQDLVLKAVSKLGRQEVTCFVDTLDECDEKDVGDMLEFFFYTCFSSRPHHMDVPHCRKFTLEHQTGHQEDIGFYVQDKLRTGNEKQSEDIKAQVLQKASGVFLWAALVVDILNKEYTRGDVSAVVESLGQIPLGLNNDNIDDVLLCIQWLFFGSRPLKREEYYFAMIAGMQSHVPGPQDTEGITTEDMDLFVLTTSRGLAEAITGDQSKKPIVEFVHESVRGFLLKGGGLRSLWPDLESDFAGKVQEKLSSRYRRKLATSSLLWSTQ</sequence>
<evidence type="ECO:0000313" key="4">
    <source>
        <dbReference type="EMBL" id="KAK2035129.1"/>
    </source>
</evidence>
<dbReference type="GO" id="GO:0009116">
    <property type="term" value="P:nucleoside metabolic process"/>
    <property type="evidence" value="ECO:0007669"/>
    <property type="project" value="InterPro"/>
</dbReference>
<dbReference type="SUPFAM" id="SSF52540">
    <property type="entry name" value="P-loop containing nucleoside triphosphate hydrolases"/>
    <property type="match status" value="1"/>
</dbReference>
<name>A0AAD9M6G3_9PEZI</name>
<keyword evidence="5" id="KW-1185">Reference proteome</keyword>
<feature type="domain" description="Nephrocystin 3-like N-terminal" evidence="3">
    <location>
        <begin position="416"/>
        <end position="572"/>
    </location>
</feature>
<organism evidence="4 5">
    <name type="scientific">Colletotrichum zoysiae</name>
    <dbReference type="NCBI Taxonomy" id="1216348"/>
    <lineage>
        <taxon>Eukaryota</taxon>
        <taxon>Fungi</taxon>
        <taxon>Dikarya</taxon>
        <taxon>Ascomycota</taxon>
        <taxon>Pezizomycotina</taxon>
        <taxon>Sordariomycetes</taxon>
        <taxon>Hypocreomycetidae</taxon>
        <taxon>Glomerellales</taxon>
        <taxon>Glomerellaceae</taxon>
        <taxon>Colletotrichum</taxon>
        <taxon>Colletotrichum graminicola species complex</taxon>
    </lineage>
</organism>
<dbReference type="PANTHER" id="PTHR46082:SF11">
    <property type="entry name" value="AAA+ ATPASE DOMAIN-CONTAINING PROTEIN-RELATED"/>
    <property type="match status" value="1"/>
</dbReference>
<evidence type="ECO:0000256" key="1">
    <source>
        <dbReference type="ARBA" id="ARBA00022737"/>
    </source>
</evidence>
<evidence type="ECO:0000259" key="3">
    <source>
        <dbReference type="Pfam" id="PF24883"/>
    </source>
</evidence>
<dbReference type="Proteomes" id="UP001232148">
    <property type="component" value="Unassembled WGS sequence"/>
</dbReference>
<dbReference type="InterPro" id="IPR027417">
    <property type="entry name" value="P-loop_NTPase"/>
</dbReference>
<dbReference type="InterPro" id="IPR053137">
    <property type="entry name" value="NLR-like"/>
</dbReference>
<feature type="compositionally biased region" description="Polar residues" evidence="2">
    <location>
        <begin position="1"/>
        <end position="11"/>
    </location>
</feature>
<accession>A0AAD9M6G3</accession>